<reference evidence="10 11" key="1">
    <citation type="journal article" date="2013" name="Genome Announc.">
        <title>Genome Sequence of Novosphingobium lindaniclasticum LE124T, Isolated from a Hexachlorocyclohexane Dumpsite.</title>
        <authorList>
            <person name="Saxena A."/>
            <person name="Nayyar N."/>
            <person name="Sangwan N."/>
            <person name="Kumari R."/>
            <person name="Khurana J.P."/>
            <person name="Lal R."/>
        </authorList>
    </citation>
    <scope>NUCLEOTIDE SEQUENCE [LARGE SCALE GENOMIC DNA]</scope>
    <source>
        <strain evidence="10 11">LE124</strain>
    </source>
</reference>
<keyword evidence="6 9" id="KW-0472">Membrane</keyword>
<name>T0HJ79_9SPHN</name>
<gene>
    <name evidence="10" type="ORF">L284_09625</name>
</gene>
<evidence type="ECO:0000256" key="6">
    <source>
        <dbReference type="ARBA" id="ARBA00023136"/>
    </source>
</evidence>
<dbReference type="OrthoDB" id="9783100at2"/>
<dbReference type="eggNOG" id="COG1538">
    <property type="taxonomic scope" value="Bacteria"/>
</dbReference>
<keyword evidence="4 9" id="KW-0812">Transmembrane</keyword>
<evidence type="ECO:0000256" key="3">
    <source>
        <dbReference type="ARBA" id="ARBA00022452"/>
    </source>
</evidence>
<comment type="caution">
    <text evidence="10">The sequence shown here is derived from an EMBL/GenBank/DDBJ whole genome shotgun (WGS) entry which is preliminary data.</text>
</comment>
<dbReference type="PROSITE" id="PS51257">
    <property type="entry name" value="PROKAR_LIPOPROTEIN"/>
    <property type="match status" value="1"/>
</dbReference>
<dbReference type="Pfam" id="PF02321">
    <property type="entry name" value="OEP"/>
    <property type="match status" value="2"/>
</dbReference>
<keyword evidence="8 9" id="KW-0449">Lipoprotein</keyword>
<keyword evidence="7 9" id="KW-0564">Palmitate</keyword>
<feature type="signal peptide" evidence="9">
    <location>
        <begin position="1"/>
        <end position="21"/>
    </location>
</feature>
<evidence type="ECO:0000313" key="11">
    <source>
        <dbReference type="Proteomes" id="UP000015527"/>
    </source>
</evidence>
<protein>
    <recommendedName>
        <fullName evidence="12">RND transporter</fullName>
    </recommendedName>
</protein>
<evidence type="ECO:0000256" key="8">
    <source>
        <dbReference type="ARBA" id="ARBA00023288"/>
    </source>
</evidence>
<dbReference type="RefSeq" id="WP_021233811.1">
    <property type="nucleotide sequence ID" value="NZ_ATHL01000069.1"/>
</dbReference>
<keyword evidence="5 9" id="KW-0732">Signal</keyword>
<dbReference type="EMBL" id="ATHL01000069">
    <property type="protein sequence ID" value="EQB16366.1"/>
    <property type="molecule type" value="Genomic_DNA"/>
</dbReference>
<accession>T0HJ79</accession>
<sequence length="472" mass="50399">MRDLVVKALLPIMLAALVTGCATPPDDGPVANVKPVTTYGHEASFAAPDGRWPAPRWWQAYSDPKLDALIEEALRNAPSMAQAAARFRAAEAMTGAARADTLPSISIDGSPSISRPSTRSGIPVLPERQGYHDYGSVHLGFAWELDLWGRNRAALAAATSEAEAARADMAAAQLALSTSVAATYADIVRLYNDRDVLEQTLEVREKTLNILRSRVRHGYDSDADLAQAEAGPPAARADLAAADEAIGLARNRLSALLGAGPDRGAHVVRPGTPLPPAFGLPGDLASGLLGRRPDIRAARYRVEAAGKLIKVAEAGFYPNVNLLGLIGLESLGLDNLLNGGSEVGSAGPAIDLPIFDGGRRRAEYRGKRAQYEIAVASYDEVLTQALREVADVVVSSRQLALRLAGAEDALRATERAYRLAQLRYQQGATDYQSVLIVEDRLLERRRVLAALRSRRFILDVALVRSLGGGTAP</sequence>
<dbReference type="NCBIfam" id="TIGR01845">
    <property type="entry name" value="outer_NodT"/>
    <property type="match status" value="1"/>
</dbReference>
<evidence type="ECO:0000256" key="7">
    <source>
        <dbReference type="ARBA" id="ARBA00023139"/>
    </source>
</evidence>
<dbReference type="InterPro" id="IPR010131">
    <property type="entry name" value="MdtP/NodT-like"/>
</dbReference>
<dbReference type="InterPro" id="IPR003423">
    <property type="entry name" value="OMP_efflux"/>
</dbReference>
<evidence type="ECO:0000256" key="5">
    <source>
        <dbReference type="ARBA" id="ARBA00022729"/>
    </source>
</evidence>
<evidence type="ECO:0000256" key="4">
    <source>
        <dbReference type="ARBA" id="ARBA00022692"/>
    </source>
</evidence>
<keyword evidence="11" id="KW-1185">Reference proteome</keyword>
<comment type="similarity">
    <text evidence="2 9">Belongs to the outer membrane factor (OMF) (TC 1.B.17) family.</text>
</comment>
<dbReference type="Gene3D" id="1.20.1600.10">
    <property type="entry name" value="Outer membrane efflux proteins (OEP)"/>
    <property type="match status" value="1"/>
</dbReference>
<keyword evidence="3 9" id="KW-1134">Transmembrane beta strand</keyword>
<dbReference type="Proteomes" id="UP000015527">
    <property type="component" value="Unassembled WGS sequence"/>
</dbReference>
<feature type="chain" id="PRO_5001443433" description="RND transporter" evidence="9">
    <location>
        <begin position="22"/>
        <end position="472"/>
    </location>
</feature>
<evidence type="ECO:0000256" key="9">
    <source>
        <dbReference type="RuleBase" id="RU362097"/>
    </source>
</evidence>
<organism evidence="10 11">
    <name type="scientific">Novosphingobium lindaniclasticum LE124</name>
    <dbReference type="NCBI Taxonomy" id="1096930"/>
    <lineage>
        <taxon>Bacteria</taxon>
        <taxon>Pseudomonadati</taxon>
        <taxon>Pseudomonadota</taxon>
        <taxon>Alphaproteobacteria</taxon>
        <taxon>Sphingomonadales</taxon>
        <taxon>Sphingomonadaceae</taxon>
        <taxon>Novosphingobium</taxon>
    </lineage>
</organism>
<dbReference type="PANTHER" id="PTHR30203:SF20">
    <property type="entry name" value="MULTIDRUG RESISTANCE OUTER MEMBRANE PROTEIN MDTP-RELATED"/>
    <property type="match status" value="1"/>
</dbReference>
<evidence type="ECO:0000313" key="10">
    <source>
        <dbReference type="EMBL" id="EQB16366.1"/>
    </source>
</evidence>
<dbReference type="GO" id="GO:0015562">
    <property type="term" value="F:efflux transmembrane transporter activity"/>
    <property type="evidence" value="ECO:0007669"/>
    <property type="project" value="InterPro"/>
</dbReference>
<dbReference type="PATRIC" id="fig|1096930.3.peg.1911"/>
<dbReference type="SUPFAM" id="SSF56954">
    <property type="entry name" value="Outer membrane efflux proteins (OEP)"/>
    <property type="match status" value="1"/>
</dbReference>
<comment type="subcellular location">
    <subcellularLocation>
        <location evidence="9">Cell membrane</location>
        <topology evidence="9">Lipid-anchor</topology>
    </subcellularLocation>
    <subcellularLocation>
        <location evidence="1">Membrane</location>
    </subcellularLocation>
</comment>
<proteinExistence type="inferred from homology"/>
<dbReference type="PANTHER" id="PTHR30203">
    <property type="entry name" value="OUTER MEMBRANE CATION EFFLUX PROTEIN"/>
    <property type="match status" value="1"/>
</dbReference>
<evidence type="ECO:0008006" key="12">
    <source>
        <dbReference type="Google" id="ProtNLM"/>
    </source>
</evidence>
<evidence type="ECO:0000256" key="1">
    <source>
        <dbReference type="ARBA" id="ARBA00004370"/>
    </source>
</evidence>
<evidence type="ECO:0000256" key="2">
    <source>
        <dbReference type="ARBA" id="ARBA00007613"/>
    </source>
</evidence>
<dbReference type="Gene3D" id="2.20.200.10">
    <property type="entry name" value="Outer membrane efflux proteins (OEP)"/>
    <property type="match status" value="1"/>
</dbReference>
<dbReference type="AlphaFoldDB" id="T0HJ79"/>
<dbReference type="GO" id="GO:0005886">
    <property type="term" value="C:plasma membrane"/>
    <property type="evidence" value="ECO:0007669"/>
    <property type="project" value="UniProtKB-SubCell"/>
</dbReference>